<proteinExistence type="predicted"/>
<dbReference type="InParanoid" id="K1QVJ1"/>
<gene>
    <name evidence="1" type="ORF">CGI_10011347</name>
</gene>
<organism evidence="1">
    <name type="scientific">Magallana gigas</name>
    <name type="common">Pacific oyster</name>
    <name type="synonym">Crassostrea gigas</name>
    <dbReference type="NCBI Taxonomy" id="29159"/>
    <lineage>
        <taxon>Eukaryota</taxon>
        <taxon>Metazoa</taxon>
        <taxon>Spiralia</taxon>
        <taxon>Lophotrochozoa</taxon>
        <taxon>Mollusca</taxon>
        <taxon>Bivalvia</taxon>
        <taxon>Autobranchia</taxon>
        <taxon>Pteriomorphia</taxon>
        <taxon>Ostreida</taxon>
        <taxon>Ostreoidea</taxon>
        <taxon>Ostreidae</taxon>
        <taxon>Magallana</taxon>
    </lineage>
</organism>
<protein>
    <submittedName>
        <fullName evidence="1">Uncharacterized protein</fullName>
    </submittedName>
</protein>
<reference evidence="1" key="1">
    <citation type="journal article" date="2012" name="Nature">
        <title>The oyster genome reveals stress adaptation and complexity of shell formation.</title>
        <authorList>
            <person name="Zhang G."/>
            <person name="Fang X."/>
            <person name="Guo X."/>
            <person name="Li L."/>
            <person name="Luo R."/>
            <person name="Xu F."/>
            <person name="Yang P."/>
            <person name="Zhang L."/>
            <person name="Wang X."/>
            <person name="Qi H."/>
            <person name="Xiong Z."/>
            <person name="Que H."/>
            <person name="Xie Y."/>
            <person name="Holland P.W."/>
            <person name="Paps J."/>
            <person name="Zhu Y."/>
            <person name="Wu F."/>
            <person name="Chen Y."/>
            <person name="Wang J."/>
            <person name="Peng C."/>
            <person name="Meng J."/>
            <person name="Yang L."/>
            <person name="Liu J."/>
            <person name="Wen B."/>
            <person name="Zhang N."/>
            <person name="Huang Z."/>
            <person name="Zhu Q."/>
            <person name="Feng Y."/>
            <person name="Mount A."/>
            <person name="Hedgecock D."/>
            <person name="Xu Z."/>
            <person name="Liu Y."/>
            <person name="Domazet-Loso T."/>
            <person name="Du Y."/>
            <person name="Sun X."/>
            <person name="Zhang S."/>
            <person name="Liu B."/>
            <person name="Cheng P."/>
            <person name="Jiang X."/>
            <person name="Li J."/>
            <person name="Fan D."/>
            <person name="Wang W."/>
            <person name="Fu W."/>
            <person name="Wang T."/>
            <person name="Wang B."/>
            <person name="Zhang J."/>
            <person name="Peng Z."/>
            <person name="Li Y."/>
            <person name="Li N."/>
            <person name="Wang J."/>
            <person name="Chen M."/>
            <person name="He Y."/>
            <person name="Tan F."/>
            <person name="Song X."/>
            <person name="Zheng Q."/>
            <person name="Huang R."/>
            <person name="Yang H."/>
            <person name="Du X."/>
            <person name="Chen L."/>
            <person name="Yang M."/>
            <person name="Gaffney P.M."/>
            <person name="Wang S."/>
            <person name="Luo L."/>
            <person name="She Z."/>
            <person name="Ming Y."/>
            <person name="Huang W."/>
            <person name="Zhang S."/>
            <person name="Huang B."/>
            <person name="Zhang Y."/>
            <person name="Qu T."/>
            <person name="Ni P."/>
            <person name="Miao G."/>
            <person name="Wang J."/>
            <person name="Wang Q."/>
            <person name="Steinberg C.E."/>
            <person name="Wang H."/>
            <person name="Li N."/>
            <person name="Qian L."/>
            <person name="Zhang G."/>
            <person name="Li Y."/>
            <person name="Yang H."/>
            <person name="Liu X."/>
            <person name="Wang J."/>
            <person name="Yin Y."/>
            <person name="Wang J."/>
        </authorList>
    </citation>
    <scope>NUCLEOTIDE SEQUENCE [LARGE SCALE GENOMIC DNA]</scope>
    <source>
        <strain evidence="1">05x7-T-G4-1.051#20</strain>
    </source>
</reference>
<dbReference type="HOGENOM" id="CLU_2592107_0_0_1"/>
<dbReference type="AlphaFoldDB" id="K1QVJ1"/>
<name>K1QVJ1_MAGGI</name>
<accession>K1QVJ1</accession>
<dbReference type="EMBL" id="JH816760">
    <property type="protein sequence ID" value="EKC32975.1"/>
    <property type="molecule type" value="Genomic_DNA"/>
</dbReference>
<sequence>MSAAQGQTQTQCQGTIPISNPSCNTIPPMQYIIQVGNETFHHMQPMQPIQLSVQHRFKTIQTKLKRTLSKSTHRGPKQFQ</sequence>
<evidence type="ECO:0000313" key="1">
    <source>
        <dbReference type="EMBL" id="EKC32975.1"/>
    </source>
</evidence>